<evidence type="ECO:0000313" key="2">
    <source>
        <dbReference type="EMBL" id="CAE8596375.1"/>
    </source>
</evidence>
<dbReference type="AlphaFoldDB" id="A0A813EE79"/>
<feature type="non-terminal residue" evidence="2">
    <location>
        <position position="124"/>
    </location>
</feature>
<evidence type="ECO:0000313" key="3">
    <source>
        <dbReference type="Proteomes" id="UP000654075"/>
    </source>
</evidence>
<dbReference type="EMBL" id="CAJNNV010008544">
    <property type="protein sequence ID" value="CAE8596375.1"/>
    <property type="molecule type" value="Genomic_DNA"/>
</dbReference>
<accession>A0A813EE79</accession>
<dbReference type="Proteomes" id="UP000654075">
    <property type="component" value="Unassembled WGS sequence"/>
</dbReference>
<gene>
    <name evidence="2" type="ORF">PGLA1383_LOCUS14840</name>
</gene>
<sequence length="124" mass="12678">MAVTLTCRGPTRISLESVCCPPAAPSVGFASTAGGGVGAAAAQAVTLNLSFQLPFCELLSALHALQQASSAGEGLKRVPFPPDQLRPRSPSPCSGGVAFGSHVSRPTSLWQQQQQLVGSHVSQP</sequence>
<organism evidence="2 3">
    <name type="scientific">Polarella glacialis</name>
    <name type="common">Dinoflagellate</name>
    <dbReference type="NCBI Taxonomy" id="89957"/>
    <lineage>
        <taxon>Eukaryota</taxon>
        <taxon>Sar</taxon>
        <taxon>Alveolata</taxon>
        <taxon>Dinophyceae</taxon>
        <taxon>Suessiales</taxon>
        <taxon>Suessiaceae</taxon>
        <taxon>Polarella</taxon>
    </lineage>
</organism>
<protein>
    <submittedName>
        <fullName evidence="2">Uncharacterized protein</fullName>
    </submittedName>
</protein>
<reference evidence="2" key="1">
    <citation type="submission" date="2021-02" db="EMBL/GenBank/DDBJ databases">
        <authorList>
            <person name="Dougan E. K."/>
            <person name="Rhodes N."/>
            <person name="Thang M."/>
            <person name="Chan C."/>
        </authorList>
    </citation>
    <scope>NUCLEOTIDE SEQUENCE</scope>
</reference>
<feature type="region of interest" description="Disordered" evidence="1">
    <location>
        <begin position="105"/>
        <end position="124"/>
    </location>
</feature>
<proteinExistence type="predicted"/>
<feature type="region of interest" description="Disordered" evidence="1">
    <location>
        <begin position="73"/>
        <end position="100"/>
    </location>
</feature>
<comment type="caution">
    <text evidence="2">The sequence shown here is derived from an EMBL/GenBank/DDBJ whole genome shotgun (WGS) entry which is preliminary data.</text>
</comment>
<evidence type="ECO:0000256" key="1">
    <source>
        <dbReference type="SAM" id="MobiDB-lite"/>
    </source>
</evidence>
<keyword evidence="3" id="KW-1185">Reference proteome</keyword>
<name>A0A813EE79_POLGL</name>